<dbReference type="SUPFAM" id="SSF51197">
    <property type="entry name" value="Clavaminate synthase-like"/>
    <property type="match status" value="2"/>
</dbReference>
<evidence type="ECO:0000313" key="6">
    <source>
        <dbReference type="EMBL" id="VFU23624.1"/>
    </source>
</evidence>
<dbReference type="EMBL" id="CAADRP010000125">
    <property type="protein sequence ID" value="VFU23624.1"/>
    <property type="molecule type" value="Genomic_DNA"/>
</dbReference>
<dbReference type="InterPro" id="IPR050295">
    <property type="entry name" value="Plant_2OG-oxidoreductases"/>
</dbReference>
<evidence type="ECO:0000256" key="3">
    <source>
        <dbReference type="ARBA" id="ARBA00022896"/>
    </source>
</evidence>
<reference evidence="6" key="1">
    <citation type="submission" date="2019-03" db="EMBL/GenBank/DDBJ databases">
        <authorList>
            <person name="Mank J."/>
            <person name="Almeida P."/>
        </authorList>
    </citation>
    <scope>NUCLEOTIDE SEQUENCE</scope>
    <source>
        <strain evidence="6">78183</strain>
    </source>
</reference>
<dbReference type="InterPro" id="IPR005123">
    <property type="entry name" value="Oxoglu/Fe-dep_dioxygenase_dom"/>
</dbReference>
<feature type="domain" description="Fe2OG dioxygenase" evidence="5">
    <location>
        <begin position="557"/>
        <end position="660"/>
    </location>
</feature>
<protein>
    <recommendedName>
        <fullName evidence="5">Fe2OG dioxygenase domain-containing protein</fullName>
    </recommendedName>
</protein>
<accession>A0A6N2KF81</accession>
<gene>
    <name evidence="6" type="ORF">SVIM_LOCUS37606</name>
</gene>
<dbReference type="InterPro" id="IPR027443">
    <property type="entry name" value="IPNS-like_sf"/>
</dbReference>
<proteinExistence type="inferred from homology"/>
<dbReference type="InterPro" id="IPR044861">
    <property type="entry name" value="IPNS-like_FE2OG_OXY"/>
</dbReference>
<evidence type="ECO:0000256" key="4">
    <source>
        <dbReference type="ARBA" id="ARBA00023004"/>
    </source>
</evidence>
<dbReference type="Gene3D" id="2.60.120.330">
    <property type="entry name" value="B-lactam Antibiotic, Isopenicillin N Synthase, Chain"/>
    <property type="match status" value="2"/>
</dbReference>
<feature type="domain" description="Fe2OG dioxygenase" evidence="5">
    <location>
        <begin position="249"/>
        <end position="367"/>
    </location>
</feature>
<keyword evidence="2" id="KW-0479">Metal-binding</keyword>
<sequence>MEILVLTTSGTAEKSEIPNILCLDEHGGTHTQGYKLFYLDYKTHSQLLILLIMPATMLQQVAEDLHVFPGAKHLPPTYKDPISNPPTLPEAQVSDGSIPIIDLEALHGPRRPEIVKQLGQACQLQGFFAVKNHGIPRPTVDSIFDTTREFFHQPKEERMKFYTPDPNSDIRLMNAYKDEVANVYVARESLKFHCHPVEKYVDKWPTNPPSFRKSSAEYLTNVRRVEITLLGAISESLGLETDYIEKKLGGHYVSLNYYGACEESNLELTYGVRAHTDPTIITILLQDEVPGLQALSEGKWMDVNPIPDTVVVHVGDLLQERMSIASYCYPSSDAMIGPPEKLIDSDHPAVYKDFTFKEFSEQMWKVIAFDDALMAPAKAVVADDHVAFPARGKDTPLTKTDMYGLEIWEGTLPIIDMGGLHGPHRADTIKHLANACQHYGGFMLKNHGISEKLLGDIMSTAREFFHLPEEERMKLYSPDPTSLIRLATGFKDEKQNVFVSRESLKFHAHPIEKYVNLWPTNPSSYREVVSEYFVAAKRAEITLLEALFEGLGMQRKSIDQILDNHGQYASLNYYPTCDKSNLGLTFGLRGHTDPTIITMLLPDEVPGLEILQDDDWVPVKPIPNTLIVHVGDVLQIQSLLHRVIVNSETERLSVASYCYPSNDTQMGPPKELIDEDHPLIYKDYTTKFYTTMWKQRLPDAPLERIQNLCCLIIFHYVYC</sequence>
<dbReference type="AlphaFoldDB" id="A0A6N2KF81"/>
<evidence type="ECO:0000259" key="5">
    <source>
        <dbReference type="PROSITE" id="PS51471"/>
    </source>
</evidence>
<dbReference type="InterPro" id="IPR026992">
    <property type="entry name" value="DIOX_N"/>
</dbReference>
<comment type="similarity">
    <text evidence="1">Belongs to the iron/ascorbate-dependent oxidoreductase family.</text>
</comment>
<dbReference type="Pfam" id="PF14226">
    <property type="entry name" value="DIOX_N"/>
    <property type="match status" value="2"/>
</dbReference>
<keyword evidence="3" id="KW-0847">Vitamin C</keyword>
<dbReference type="PROSITE" id="PS51471">
    <property type="entry name" value="FE2OG_OXY"/>
    <property type="match status" value="2"/>
</dbReference>
<keyword evidence="4" id="KW-0408">Iron</keyword>
<evidence type="ECO:0000256" key="1">
    <source>
        <dbReference type="ARBA" id="ARBA00008056"/>
    </source>
</evidence>
<dbReference type="GO" id="GO:0031418">
    <property type="term" value="F:L-ascorbic acid binding"/>
    <property type="evidence" value="ECO:0007669"/>
    <property type="project" value="UniProtKB-KW"/>
</dbReference>
<name>A0A6N2KF81_SALVM</name>
<evidence type="ECO:0000256" key="2">
    <source>
        <dbReference type="ARBA" id="ARBA00022723"/>
    </source>
</evidence>
<dbReference type="Pfam" id="PF03171">
    <property type="entry name" value="2OG-FeII_Oxy"/>
    <property type="match status" value="2"/>
</dbReference>
<dbReference type="GO" id="GO:0046872">
    <property type="term" value="F:metal ion binding"/>
    <property type="evidence" value="ECO:0007669"/>
    <property type="project" value="UniProtKB-KW"/>
</dbReference>
<dbReference type="PANTHER" id="PTHR47991">
    <property type="entry name" value="OXOGLUTARATE/IRON-DEPENDENT DIOXYGENASE"/>
    <property type="match status" value="1"/>
</dbReference>
<organism evidence="6">
    <name type="scientific">Salix viminalis</name>
    <name type="common">Common osier</name>
    <name type="synonym">Basket willow</name>
    <dbReference type="NCBI Taxonomy" id="40686"/>
    <lineage>
        <taxon>Eukaryota</taxon>
        <taxon>Viridiplantae</taxon>
        <taxon>Streptophyta</taxon>
        <taxon>Embryophyta</taxon>
        <taxon>Tracheophyta</taxon>
        <taxon>Spermatophyta</taxon>
        <taxon>Magnoliopsida</taxon>
        <taxon>eudicotyledons</taxon>
        <taxon>Gunneridae</taxon>
        <taxon>Pentapetalae</taxon>
        <taxon>rosids</taxon>
        <taxon>fabids</taxon>
        <taxon>Malpighiales</taxon>
        <taxon>Salicaceae</taxon>
        <taxon>Saliceae</taxon>
        <taxon>Salix</taxon>
    </lineage>
</organism>